<dbReference type="InterPro" id="IPR013745">
    <property type="entry name" value="Bit61/PRR5"/>
</dbReference>
<dbReference type="AlphaFoldDB" id="A0A1Y2HPV7"/>
<dbReference type="PANTHER" id="PTHR32428:SF2">
    <property type="entry name" value="TARGET OF RAPAMYCIN COMPLEX 2 SUBUNIT BIT61-RELATED"/>
    <property type="match status" value="1"/>
</dbReference>
<protein>
    <submittedName>
        <fullName evidence="2">HbrB-like-domain-containing protein</fullName>
    </submittedName>
</protein>
<feature type="region of interest" description="Disordered" evidence="1">
    <location>
        <begin position="115"/>
        <end position="143"/>
    </location>
</feature>
<evidence type="ECO:0000256" key="1">
    <source>
        <dbReference type="SAM" id="MobiDB-lite"/>
    </source>
</evidence>
<dbReference type="STRING" id="765915.A0A1Y2HPV7"/>
<sequence>MNENWVNINSSLSNHLILFHHVAEQMGRVKDGRKALGLDKLDPPAVHASDDGTTSSDPQLQLTSPTTTAGTASSSATAAPPPTGGHTATAAVNNAHLTSVIAPFLNPRLSTSSSIAGLAPPLPGGPPASAPSPTSPRSPTFQQQHHLFDSASDGVGDQVWDTIESRVLPLFVGEGLNSTVEEINFLLSRYLAQQLYGTILEELKDLLREGVHRLMAKFLTPDVVFPDPLVSIGMPSLAAPAVPASQSKYLIRWTEIWTFYFSVVLPYLQSVFLPLQAEIKGSRLVNSVRTLVLLAFRDRAVLPHIDSIQVLVGALAAEFSPTTTSTHRAGVRISTLSISSLTPAAQQEPSATATPMAEARIAQLQQMLLVLGDLPWAGRQQARRQRAQRMVKSSRSRPCRCRCGQWWLGSGRRLLQQEVSGGCKWWGVS</sequence>
<dbReference type="OrthoDB" id="2290221at2759"/>
<dbReference type="Proteomes" id="UP000193411">
    <property type="component" value="Unassembled WGS sequence"/>
</dbReference>
<keyword evidence="3" id="KW-1185">Reference proteome</keyword>
<dbReference type="GO" id="GO:0038203">
    <property type="term" value="P:TORC2 signaling"/>
    <property type="evidence" value="ECO:0007669"/>
    <property type="project" value="TreeGrafter"/>
</dbReference>
<accession>A0A1Y2HPV7</accession>
<comment type="caution">
    <text evidence="2">The sequence shown here is derived from an EMBL/GenBank/DDBJ whole genome shotgun (WGS) entry which is preliminary data.</text>
</comment>
<feature type="compositionally biased region" description="Polar residues" evidence="1">
    <location>
        <begin position="51"/>
        <end position="62"/>
    </location>
</feature>
<name>A0A1Y2HPV7_9FUNG</name>
<evidence type="ECO:0000313" key="2">
    <source>
        <dbReference type="EMBL" id="ORZ35723.1"/>
    </source>
</evidence>
<feature type="compositionally biased region" description="Pro residues" evidence="1">
    <location>
        <begin position="120"/>
        <end position="136"/>
    </location>
</feature>
<proteinExistence type="predicted"/>
<reference evidence="2 3" key="1">
    <citation type="submission" date="2016-07" db="EMBL/GenBank/DDBJ databases">
        <title>Pervasive Adenine N6-methylation of Active Genes in Fungi.</title>
        <authorList>
            <consortium name="DOE Joint Genome Institute"/>
            <person name="Mondo S.J."/>
            <person name="Dannebaum R.O."/>
            <person name="Kuo R.C."/>
            <person name="Labutti K."/>
            <person name="Haridas S."/>
            <person name="Kuo A."/>
            <person name="Salamov A."/>
            <person name="Ahrendt S.R."/>
            <person name="Lipzen A."/>
            <person name="Sullivan W."/>
            <person name="Andreopoulos W.B."/>
            <person name="Clum A."/>
            <person name="Lindquist E."/>
            <person name="Daum C."/>
            <person name="Ramamoorthy G.K."/>
            <person name="Gryganskyi A."/>
            <person name="Culley D."/>
            <person name="Magnuson J.K."/>
            <person name="James T.Y."/>
            <person name="O'Malley M.A."/>
            <person name="Stajich J.E."/>
            <person name="Spatafora J.W."/>
            <person name="Visel A."/>
            <person name="Grigoriev I.V."/>
        </authorList>
    </citation>
    <scope>NUCLEOTIDE SEQUENCE [LARGE SCALE GENOMIC DNA]</scope>
    <source>
        <strain evidence="2 3">PL171</strain>
    </source>
</reference>
<feature type="region of interest" description="Disordered" evidence="1">
    <location>
        <begin position="40"/>
        <end position="89"/>
    </location>
</feature>
<dbReference type="GO" id="GO:0031932">
    <property type="term" value="C:TORC2 complex"/>
    <property type="evidence" value="ECO:0007669"/>
    <property type="project" value="TreeGrafter"/>
</dbReference>
<gene>
    <name evidence="2" type="ORF">BCR44DRAFT_1106064</name>
</gene>
<dbReference type="Pfam" id="PF08539">
    <property type="entry name" value="HbrB"/>
    <property type="match status" value="1"/>
</dbReference>
<dbReference type="PANTHER" id="PTHR32428">
    <property type="entry name" value="TARGET OF RAPAMYCIN COMPLEX 2 SUBUNIT BIT61-RELATED"/>
    <property type="match status" value="1"/>
</dbReference>
<organism evidence="2 3">
    <name type="scientific">Catenaria anguillulae PL171</name>
    <dbReference type="NCBI Taxonomy" id="765915"/>
    <lineage>
        <taxon>Eukaryota</taxon>
        <taxon>Fungi</taxon>
        <taxon>Fungi incertae sedis</taxon>
        <taxon>Blastocladiomycota</taxon>
        <taxon>Blastocladiomycetes</taxon>
        <taxon>Blastocladiales</taxon>
        <taxon>Catenariaceae</taxon>
        <taxon>Catenaria</taxon>
    </lineage>
</organism>
<feature type="compositionally biased region" description="Low complexity" evidence="1">
    <location>
        <begin position="63"/>
        <end position="89"/>
    </location>
</feature>
<dbReference type="EMBL" id="MCFL01000020">
    <property type="protein sequence ID" value="ORZ35723.1"/>
    <property type="molecule type" value="Genomic_DNA"/>
</dbReference>
<evidence type="ECO:0000313" key="3">
    <source>
        <dbReference type="Proteomes" id="UP000193411"/>
    </source>
</evidence>